<dbReference type="OrthoDB" id="3199405at2"/>
<dbReference type="InterPro" id="IPR029058">
    <property type="entry name" value="AB_hydrolase_fold"/>
</dbReference>
<dbReference type="Pfam" id="PF00135">
    <property type="entry name" value="COesterase"/>
    <property type="match status" value="2"/>
</dbReference>
<comment type="similarity">
    <text evidence="1">Belongs to the 'GDXG' lipolytic enzyme family.</text>
</comment>
<keyword evidence="5" id="KW-1185">Reference proteome</keyword>
<accession>A0A0C5FKH1</accession>
<dbReference type="Proteomes" id="UP000032234">
    <property type="component" value="Chromosome"/>
</dbReference>
<dbReference type="GO" id="GO:0016787">
    <property type="term" value="F:hydrolase activity"/>
    <property type="evidence" value="ECO:0007669"/>
    <property type="project" value="InterPro"/>
</dbReference>
<dbReference type="EMBL" id="CP010849">
    <property type="protein sequence ID" value="AJP00232.1"/>
    <property type="molecule type" value="Genomic_DNA"/>
</dbReference>
<name>A0A0C5FKH1_9ACTN</name>
<protein>
    <recommendedName>
        <fullName evidence="3">Carboxylesterase type B domain-containing protein</fullName>
    </recommendedName>
</protein>
<dbReference type="InterPro" id="IPR002168">
    <property type="entry name" value="Lipase_GDXG_HIS_AS"/>
</dbReference>
<sequence length="331" mass="35354">MSHHSGPVVTTAQGAVRGRRQDEGTAAFLNIPYAAPPLGAGRFAPPQPHEPWDGVREATAPGPNAPQAERRLGSLDMVPYFGTGWSRGGDYLTVNVWAPAAAQGGLPVMVFVHGGGFVAGSARAALYDGSAFARDGVVLVTLSYRLSIAGFLDLPGAPANRATSAAEDVDDTAARSHPDPARLVETYRRTRPKASYGALRSAIMTDALFGADSRALATAHSSHTGSSTLAYEFAWRSHALDRELGAAHAVELPFVFDLTHLPQLLGPAALLGPDKPPADLAARMHETWIRFAATGDPGWDPYDTERRATMRIDAEWSQVDDPRGEERQVWS</sequence>
<organism evidence="4 5">
    <name type="scientific">Streptomyces cyaneogriseus subsp. noncyanogenus</name>
    <dbReference type="NCBI Taxonomy" id="477245"/>
    <lineage>
        <taxon>Bacteria</taxon>
        <taxon>Bacillati</taxon>
        <taxon>Actinomycetota</taxon>
        <taxon>Actinomycetes</taxon>
        <taxon>Kitasatosporales</taxon>
        <taxon>Streptomycetaceae</taxon>
        <taxon>Streptomyces</taxon>
    </lineage>
</organism>
<feature type="domain" description="Carboxylesterase type B" evidence="3">
    <location>
        <begin position="195"/>
        <end position="323"/>
    </location>
</feature>
<evidence type="ECO:0000313" key="5">
    <source>
        <dbReference type="Proteomes" id="UP000032234"/>
    </source>
</evidence>
<evidence type="ECO:0000256" key="2">
    <source>
        <dbReference type="SAM" id="MobiDB-lite"/>
    </source>
</evidence>
<dbReference type="PATRIC" id="fig|477245.3.peg.82"/>
<dbReference type="AlphaFoldDB" id="A0A0C5FKH1"/>
<reference evidence="4 5" key="1">
    <citation type="submission" date="2015-02" db="EMBL/GenBank/DDBJ databases">
        <title>Genome sequence of thermotolerant Streptomyces cyaneogriseus subsp. Noncyanogenus NMWT1, the producer of nematocidal antibiotics nemadectin.</title>
        <authorList>
            <person name="Wang H."/>
            <person name="Li C."/>
            <person name="Xiang W."/>
            <person name="Wang X."/>
        </authorList>
    </citation>
    <scope>NUCLEOTIDE SEQUENCE [LARGE SCALE GENOMIC DNA]</scope>
    <source>
        <strain evidence="4 5">NMWT 1</strain>
    </source>
</reference>
<dbReference type="RefSeq" id="WP_044378018.1">
    <property type="nucleotide sequence ID" value="NZ_CP010849.1"/>
</dbReference>
<dbReference type="STRING" id="477245.TU94_00320"/>
<dbReference type="HOGENOM" id="CLU_006586_16_0_11"/>
<gene>
    <name evidence="4" type="ORF">TU94_00320</name>
</gene>
<dbReference type="SUPFAM" id="SSF53474">
    <property type="entry name" value="alpha/beta-Hydrolases"/>
    <property type="match status" value="1"/>
</dbReference>
<dbReference type="Gene3D" id="3.40.50.1820">
    <property type="entry name" value="alpha/beta hydrolase"/>
    <property type="match status" value="2"/>
</dbReference>
<dbReference type="PROSITE" id="PS01173">
    <property type="entry name" value="LIPASE_GDXG_HIS"/>
    <property type="match status" value="1"/>
</dbReference>
<proteinExistence type="inferred from homology"/>
<evidence type="ECO:0000313" key="4">
    <source>
        <dbReference type="EMBL" id="AJP00232.1"/>
    </source>
</evidence>
<dbReference type="InterPro" id="IPR002018">
    <property type="entry name" value="CarbesteraseB"/>
</dbReference>
<dbReference type="KEGG" id="scw:TU94_00320"/>
<feature type="domain" description="Carboxylesterase type B" evidence="3">
    <location>
        <begin position="6"/>
        <end position="154"/>
    </location>
</feature>
<evidence type="ECO:0000256" key="1">
    <source>
        <dbReference type="ARBA" id="ARBA00010515"/>
    </source>
</evidence>
<feature type="region of interest" description="Disordered" evidence="2">
    <location>
        <begin position="39"/>
        <end position="69"/>
    </location>
</feature>
<dbReference type="PANTHER" id="PTHR11559">
    <property type="entry name" value="CARBOXYLESTERASE"/>
    <property type="match status" value="1"/>
</dbReference>
<dbReference type="InterPro" id="IPR050309">
    <property type="entry name" value="Type-B_Carboxylest/Lipase"/>
</dbReference>
<evidence type="ECO:0000259" key="3">
    <source>
        <dbReference type="Pfam" id="PF00135"/>
    </source>
</evidence>